<gene>
    <name evidence="2" type="ORF">K444DRAFT_354925</name>
</gene>
<feature type="region of interest" description="Disordered" evidence="1">
    <location>
        <begin position="71"/>
        <end position="90"/>
    </location>
</feature>
<keyword evidence="3" id="KW-1185">Reference proteome</keyword>
<evidence type="ECO:0000313" key="3">
    <source>
        <dbReference type="Proteomes" id="UP000235371"/>
    </source>
</evidence>
<evidence type="ECO:0000256" key="1">
    <source>
        <dbReference type="SAM" id="MobiDB-lite"/>
    </source>
</evidence>
<proteinExistence type="predicted"/>
<evidence type="ECO:0008006" key="4">
    <source>
        <dbReference type="Google" id="ProtNLM"/>
    </source>
</evidence>
<dbReference type="Proteomes" id="UP000235371">
    <property type="component" value="Unassembled WGS sequence"/>
</dbReference>
<protein>
    <recommendedName>
        <fullName evidence="4">Coenzyme Q-binding protein COQ10 START domain-containing protein</fullName>
    </recommendedName>
</protein>
<dbReference type="GeneID" id="36580209"/>
<organism evidence="2 3">
    <name type="scientific">Hyaloscypha bicolor E</name>
    <dbReference type="NCBI Taxonomy" id="1095630"/>
    <lineage>
        <taxon>Eukaryota</taxon>
        <taxon>Fungi</taxon>
        <taxon>Dikarya</taxon>
        <taxon>Ascomycota</taxon>
        <taxon>Pezizomycotina</taxon>
        <taxon>Leotiomycetes</taxon>
        <taxon>Helotiales</taxon>
        <taxon>Hyaloscyphaceae</taxon>
        <taxon>Hyaloscypha</taxon>
        <taxon>Hyaloscypha bicolor</taxon>
    </lineage>
</organism>
<dbReference type="OrthoDB" id="509124at2759"/>
<reference evidence="2 3" key="1">
    <citation type="submission" date="2016-04" db="EMBL/GenBank/DDBJ databases">
        <title>A degradative enzymes factory behind the ericoid mycorrhizal symbiosis.</title>
        <authorList>
            <consortium name="DOE Joint Genome Institute"/>
            <person name="Martino E."/>
            <person name="Morin E."/>
            <person name="Grelet G."/>
            <person name="Kuo A."/>
            <person name="Kohler A."/>
            <person name="Daghino S."/>
            <person name="Barry K."/>
            <person name="Choi C."/>
            <person name="Cichocki N."/>
            <person name="Clum A."/>
            <person name="Copeland A."/>
            <person name="Hainaut M."/>
            <person name="Haridas S."/>
            <person name="Labutti K."/>
            <person name="Lindquist E."/>
            <person name="Lipzen A."/>
            <person name="Khouja H.-R."/>
            <person name="Murat C."/>
            <person name="Ohm R."/>
            <person name="Olson A."/>
            <person name="Spatafora J."/>
            <person name="Veneault-Fourrey C."/>
            <person name="Henrissat B."/>
            <person name="Grigoriev I."/>
            <person name="Martin F."/>
            <person name="Perotto S."/>
        </authorList>
    </citation>
    <scope>NUCLEOTIDE SEQUENCE [LARGE SCALE GENOMIC DNA]</scope>
    <source>
        <strain evidence="2 3">E</strain>
    </source>
</reference>
<dbReference type="SUPFAM" id="SSF55961">
    <property type="entry name" value="Bet v1-like"/>
    <property type="match status" value="1"/>
</dbReference>
<dbReference type="RefSeq" id="XP_024739854.1">
    <property type="nucleotide sequence ID" value="XM_024872128.1"/>
</dbReference>
<dbReference type="EMBL" id="KZ613783">
    <property type="protein sequence ID" value="PMD62950.1"/>
    <property type="molecule type" value="Genomic_DNA"/>
</dbReference>
<dbReference type="AlphaFoldDB" id="A0A2J6TIV5"/>
<accession>A0A2J6TIV5</accession>
<sequence length="237" mass="25571">MPYPPTSEAITATNPVTSSVVAPISVPTYGPGGSFAVFARTHISAPPSTCLSLIRDTSNWRKWNTFCPSITLSPKSPPPPATSDPAIPTGNEGWLELGTTGAFDVFMSGDGLIPGRKRSRTQGMIVTVLSPMTENEKKGYRIAWKGTGYFHWQLHSERVMEFISITLENGEQGTEFNCWETFGGVLAPVVKATYGQTLVERFGDYQRDVKAFLESPSTAVSNGEALASAENENGVST</sequence>
<dbReference type="InParanoid" id="A0A2J6TIV5"/>
<evidence type="ECO:0000313" key="2">
    <source>
        <dbReference type="EMBL" id="PMD62950.1"/>
    </source>
</evidence>
<dbReference type="CDD" id="cd07822">
    <property type="entry name" value="SRPBCC_4"/>
    <property type="match status" value="1"/>
</dbReference>
<name>A0A2J6TIV5_9HELO</name>